<name>A0A0C3PPD1_9AGAM</name>
<proteinExistence type="predicted"/>
<sequence length="63" mass="7190">MDTKEESVRLLSTGREEDFETHYTLKELKIPYCTTAPEAELRFPRTLCANVSRTEPAKTARAS</sequence>
<protein>
    <submittedName>
        <fullName evidence="1">Uncharacterized protein</fullName>
    </submittedName>
</protein>
<dbReference type="Proteomes" id="UP000054248">
    <property type="component" value="Unassembled WGS sequence"/>
</dbReference>
<reference evidence="2" key="2">
    <citation type="submission" date="2015-01" db="EMBL/GenBank/DDBJ databases">
        <title>Evolutionary Origins and Diversification of the Mycorrhizal Mutualists.</title>
        <authorList>
            <consortium name="DOE Joint Genome Institute"/>
            <consortium name="Mycorrhizal Genomics Consortium"/>
            <person name="Kohler A."/>
            <person name="Kuo A."/>
            <person name="Nagy L.G."/>
            <person name="Floudas D."/>
            <person name="Copeland A."/>
            <person name="Barry K.W."/>
            <person name="Cichocki N."/>
            <person name="Veneault-Fourrey C."/>
            <person name="LaButti K."/>
            <person name="Lindquist E.A."/>
            <person name="Lipzen A."/>
            <person name="Lundell T."/>
            <person name="Morin E."/>
            <person name="Murat C."/>
            <person name="Riley R."/>
            <person name="Ohm R."/>
            <person name="Sun H."/>
            <person name="Tunlid A."/>
            <person name="Henrissat B."/>
            <person name="Grigoriev I.V."/>
            <person name="Hibbett D.S."/>
            <person name="Martin F."/>
        </authorList>
    </citation>
    <scope>NUCLEOTIDE SEQUENCE [LARGE SCALE GENOMIC DNA]</scope>
    <source>
        <strain evidence="2">MUT 4182</strain>
    </source>
</reference>
<dbReference type="HOGENOM" id="CLU_204268_0_0_1"/>
<dbReference type="EMBL" id="KN823595">
    <property type="protein sequence ID" value="KIO16330.1"/>
    <property type="molecule type" value="Genomic_DNA"/>
</dbReference>
<organism evidence="1 2">
    <name type="scientific">Tulasnella calospora MUT 4182</name>
    <dbReference type="NCBI Taxonomy" id="1051891"/>
    <lineage>
        <taxon>Eukaryota</taxon>
        <taxon>Fungi</taxon>
        <taxon>Dikarya</taxon>
        <taxon>Basidiomycota</taxon>
        <taxon>Agaricomycotina</taxon>
        <taxon>Agaricomycetes</taxon>
        <taxon>Cantharellales</taxon>
        <taxon>Tulasnellaceae</taxon>
        <taxon>Tulasnella</taxon>
    </lineage>
</organism>
<dbReference type="AlphaFoldDB" id="A0A0C3PPD1"/>
<keyword evidence="2" id="KW-1185">Reference proteome</keyword>
<gene>
    <name evidence="1" type="ORF">M407DRAFT_247012</name>
</gene>
<accession>A0A0C3PPD1</accession>
<evidence type="ECO:0000313" key="2">
    <source>
        <dbReference type="Proteomes" id="UP000054248"/>
    </source>
</evidence>
<reference evidence="1 2" key="1">
    <citation type="submission" date="2014-04" db="EMBL/GenBank/DDBJ databases">
        <authorList>
            <consortium name="DOE Joint Genome Institute"/>
            <person name="Kuo A."/>
            <person name="Girlanda M."/>
            <person name="Perotto S."/>
            <person name="Kohler A."/>
            <person name="Nagy L.G."/>
            <person name="Floudas D."/>
            <person name="Copeland A."/>
            <person name="Barry K.W."/>
            <person name="Cichocki N."/>
            <person name="Veneault-Fourrey C."/>
            <person name="LaButti K."/>
            <person name="Lindquist E.A."/>
            <person name="Lipzen A."/>
            <person name="Lundell T."/>
            <person name="Morin E."/>
            <person name="Murat C."/>
            <person name="Sun H."/>
            <person name="Tunlid A."/>
            <person name="Henrissat B."/>
            <person name="Grigoriev I.V."/>
            <person name="Hibbett D.S."/>
            <person name="Martin F."/>
            <person name="Nordberg H.P."/>
            <person name="Cantor M.N."/>
            <person name="Hua S.X."/>
        </authorList>
    </citation>
    <scope>NUCLEOTIDE SEQUENCE [LARGE SCALE GENOMIC DNA]</scope>
    <source>
        <strain evidence="1 2">MUT 4182</strain>
    </source>
</reference>
<evidence type="ECO:0000313" key="1">
    <source>
        <dbReference type="EMBL" id="KIO16330.1"/>
    </source>
</evidence>